<keyword evidence="3 5" id="KW-0067">ATP-binding</keyword>
<dbReference type="EMBL" id="CP026538">
    <property type="protein sequence ID" value="QAZ67596.1"/>
    <property type="molecule type" value="Genomic_DNA"/>
</dbReference>
<dbReference type="Gene3D" id="3.40.50.300">
    <property type="entry name" value="P-loop containing nucleotide triphosphate hydrolases"/>
    <property type="match status" value="1"/>
</dbReference>
<evidence type="ECO:0000313" key="5">
    <source>
        <dbReference type="EMBL" id="QAZ67596.1"/>
    </source>
</evidence>
<dbReference type="GO" id="GO:0005524">
    <property type="term" value="F:ATP binding"/>
    <property type="evidence" value="ECO:0007669"/>
    <property type="project" value="UniProtKB-KW"/>
</dbReference>
<sequence>MTLCAHDVACGHGRREVLRNVDLPLPKGLVTAVLGVNGAGKSTLLRCLGGLARPLRGRVTLDGRDMAALSRRQIARRVAYVPQSQRPDSLTVFEAVLLGRRPHMGFGPSRRDLAAVENGLVTLGLEPLAFKRLEDLSGGELQKTSLARAMVQEPDVLLLDEPTASLDLKNAEDVRAIVRRAAAAKGLTAVVVLHDLSQALRFADVFVLLRHGRVHAVLDRSGLGPEVVREVYGVDVAFGEVGGHPVVMPLGVADAA</sequence>
<organism evidence="5 6">
    <name type="scientific">Solidesulfovibrio carbinolicus</name>
    <dbReference type="NCBI Taxonomy" id="296842"/>
    <lineage>
        <taxon>Bacteria</taxon>
        <taxon>Pseudomonadati</taxon>
        <taxon>Thermodesulfobacteriota</taxon>
        <taxon>Desulfovibrionia</taxon>
        <taxon>Desulfovibrionales</taxon>
        <taxon>Desulfovibrionaceae</taxon>
        <taxon>Solidesulfovibrio</taxon>
    </lineage>
</organism>
<dbReference type="GO" id="GO:0016887">
    <property type="term" value="F:ATP hydrolysis activity"/>
    <property type="evidence" value="ECO:0007669"/>
    <property type="project" value="InterPro"/>
</dbReference>
<evidence type="ECO:0000259" key="4">
    <source>
        <dbReference type="PROSITE" id="PS50893"/>
    </source>
</evidence>
<dbReference type="InterPro" id="IPR003439">
    <property type="entry name" value="ABC_transporter-like_ATP-bd"/>
</dbReference>
<dbReference type="CDD" id="cd03214">
    <property type="entry name" value="ABC_Iron-Siderophores_B12_Hemin"/>
    <property type="match status" value="1"/>
</dbReference>
<accession>A0A4P6HLM0</accession>
<dbReference type="PANTHER" id="PTHR42794:SF2">
    <property type="entry name" value="ABC TRANSPORTER ATP-BINDING PROTEIN"/>
    <property type="match status" value="1"/>
</dbReference>
<dbReference type="FunFam" id="3.40.50.300:FF:000134">
    <property type="entry name" value="Iron-enterobactin ABC transporter ATP-binding protein"/>
    <property type="match status" value="1"/>
</dbReference>
<dbReference type="SUPFAM" id="SSF52540">
    <property type="entry name" value="P-loop containing nucleoside triphosphate hydrolases"/>
    <property type="match status" value="1"/>
</dbReference>
<proteinExistence type="predicted"/>
<dbReference type="Pfam" id="PF00005">
    <property type="entry name" value="ABC_tran"/>
    <property type="match status" value="1"/>
</dbReference>
<evidence type="ECO:0000256" key="1">
    <source>
        <dbReference type="ARBA" id="ARBA00022448"/>
    </source>
</evidence>
<dbReference type="PROSITE" id="PS50893">
    <property type="entry name" value="ABC_TRANSPORTER_2"/>
    <property type="match status" value="1"/>
</dbReference>
<reference evidence="5 6" key="1">
    <citation type="submission" date="2018-02" db="EMBL/GenBank/DDBJ databases">
        <title>Genome sequence of Desulfovibrio carbinolicus DSM 3852.</title>
        <authorList>
            <person name="Wilbanks E."/>
            <person name="Skennerton C.T."/>
            <person name="Orphan V.J."/>
        </authorList>
    </citation>
    <scope>NUCLEOTIDE SEQUENCE [LARGE SCALE GENOMIC DNA]</scope>
    <source>
        <strain evidence="5 6">DSM 3852</strain>
    </source>
</reference>
<gene>
    <name evidence="5" type="ORF">C3Y92_10310</name>
</gene>
<evidence type="ECO:0000256" key="2">
    <source>
        <dbReference type="ARBA" id="ARBA00022741"/>
    </source>
</evidence>
<feature type="domain" description="ABC transporter" evidence="4">
    <location>
        <begin position="3"/>
        <end position="236"/>
    </location>
</feature>
<dbReference type="Proteomes" id="UP000293296">
    <property type="component" value="Chromosome"/>
</dbReference>
<evidence type="ECO:0000313" key="6">
    <source>
        <dbReference type="Proteomes" id="UP000293296"/>
    </source>
</evidence>
<dbReference type="InterPro" id="IPR027417">
    <property type="entry name" value="P-loop_NTPase"/>
</dbReference>
<name>A0A4P6HLM0_9BACT</name>
<dbReference type="PANTHER" id="PTHR42794">
    <property type="entry name" value="HEMIN IMPORT ATP-BINDING PROTEIN HMUV"/>
    <property type="match status" value="1"/>
</dbReference>
<dbReference type="AlphaFoldDB" id="A0A4P6HLM0"/>
<keyword evidence="1" id="KW-0813">Transport</keyword>
<keyword evidence="6" id="KW-1185">Reference proteome</keyword>
<dbReference type="OrthoDB" id="9809450at2"/>
<evidence type="ECO:0000256" key="3">
    <source>
        <dbReference type="ARBA" id="ARBA00022840"/>
    </source>
</evidence>
<dbReference type="KEGG" id="dcb:C3Y92_10310"/>
<protein>
    <submittedName>
        <fullName evidence="5">ABC transporter ATP-binding protein</fullName>
    </submittedName>
</protein>
<keyword evidence="2" id="KW-0547">Nucleotide-binding</keyword>
<dbReference type="RefSeq" id="WP_129352330.1">
    <property type="nucleotide sequence ID" value="NZ_CP026538.1"/>
</dbReference>
<dbReference type="SMART" id="SM00382">
    <property type="entry name" value="AAA"/>
    <property type="match status" value="1"/>
</dbReference>
<dbReference type="InterPro" id="IPR003593">
    <property type="entry name" value="AAA+_ATPase"/>
</dbReference>